<dbReference type="PRINTS" id="PR00364">
    <property type="entry name" value="DISEASERSIST"/>
</dbReference>
<dbReference type="GO" id="GO:0043531">
    <property type="term" value="F:ADP binding"/>
    <property type="evidence" value="ECO:0007669"/>
    <property type="project" value="InterPro"/>
</dbReference>
<dbReference type="InterPro" id="IPR001867">
    <property type="entry name" value="OmpR/PhoB-type_DNA-bd"/>
</dbReference>
<proteinExistence type="predicted"/>
<dbReference type="EMBL" id="VKHP01000050">
    <property type="protein sequence ID" value="NEU97118.1"/>
    <property type="molecule type" value="Genomic_DNA"/>
</dbReference>
<dbReference type="Pfam" id="PF25872">
    <property type="entry name" value="HTH_77"/>
    <property type="match status" value="1"/>
</dbReference>
<sequence>MVTPMAPSKDVLSFGPFRLAPSERLLTRAGTPVELGARALDILIALVLRPNEVITKKELLSLVWPGVTVEEYSLRFHLANLRKALGDGKDGARYITTLAGRGYCFVAPVTRSREEVEAAAPVATDFSYANLPGRLALMVGRDEDVLLISKHLIAARFVSIVGAGGVGKTTVAIAVGHHLIEAFKGEVLVVDLSVLSDPGLVATAIAALLGLSVQSEDATPTLIAFLRGKRMLLILDTCEHLIDAVAALTSKIYVEAPDVHILATSREILQVEGEHVYRLDTLTCPPEGAEVLSAAAQTFPAPRLFIQRAAASDARMDLGDAEVAAIVRICRKLDGVALAIELAARRVEAYGLYQTENLLDQHLAFVLLSHRSATPRQRTLQAALDWSYQLLSELERAVLRRLAVFVGNFTLDAALEVITDTAIDQSQVLSALDNLVAKSMVATRPIGALMRYRLLDTTRAYVLNIATDNAEAAGLAARHATYYRRWLDQSGSNWPTLSTGSERSPHFSALNNARHALEWCFGEGGDVQLGIKLAAAAAPVFLTMSLLRECCLWSERAIAALDDATSDGAEEMQLQACLGVASLHIHGPSEAALAALNRSLMIAEARGDVLSQVMMLWTLSLFCVRQAEFKIALEYAKRAGAVARTTEEPDAAALAQSALGRALHFVGDYTGARAELEAALQYWSSTRRTYLGIDERIQTSVVLMRTLWAQGFPAQAVERARQTLDDAKLSSNPVTLAVTLSWVPGILIWAGDYQSAAEHVNWLIPYAESHSLSPNLHVGRAYKGTLAIYSGNPAAGVQTLQDCLKHLHARNTASNRFLHQRKVEFNIALTQGLITIGRVDEGIALIDETMSRVEENGELYLLPEVLRIKGCAILASSEHRVDQAEACFSQSLELSRRQGARAWELRTAIDLARLLANRGRPGDGRKLLQPILEQFTEGRDTADHRTAERLLRELGRDQ</sequence>
<dbReference type="AlphaFoldDB" id="A0A6P1BFA1"/>
<dbReference type="InterPro" id="IPR003593">
    <property type="entry name" value="AAA+_ATPase"/>
</dbReference>
<dbReference type="SUPFAM" id="SSF48452">
    <property type="entry name" value="TPR-like"/>
    <property type="match status" value="1"/>
</dbReference>
<dbReference type="SMART" id="SM00382">
    <property type="entry name" value="AAA"/>
    <property type="match status" value="1"/>
</dbReference>
<keyword evidence="5" id="KW-1185">Reference proteome</keyword>
<evidence type="ECO:0000259" key="3">
    <source>
        <dbReference type="PROSITE" id="PS51755"/>
    </source>
</evidence>
<reference evidence="4 5" key="1">
    <citation type="journal article" date="2020" name="Arch. Microbiol.">
        <title>Bradyrhizobium uaiense sp. nov., a new highly efficient cowpea symbiont.</title>
        <authorList>
            <person name="Cabral Michel D."/>
            <person name="Azarias Guimaraes A."/>
            <person name="Martins da Costa E."/>
            <person name="Soares de Carvalho T."/>
            <person name="Balsanelli E."/>
            <person name="Willems A."/>
            <person name="Maltempi de Souza E."/>
            <person name="de Souza Moreira F.M."/>
        </authorList>
    </citation>
    <scope>NUCLEOTIDE SEQUENCE [LARGE SCALE GENOMIC DNA]</scope>
    <source>
        <strain evidence="4 5">UFLA 03-164</strain>
    </source>
</reference>
<dbReference type="PANTHER" id="PTHR47691:SF3">
    <property type="entry name" value="HTH-TYPE TRANSCRIPTIONAL REGULATOR RV0890C-RELATED"/>
    <property type="match status" value="1"/>
</dbReference>
<dbReference type="SUPFAM" id="SSF46894">
    <property type="entry name" value="C-terminal effector domain of the bipartite response regulators"/>
    <property type="match status" value="1"/>
</dbReference>
<dbReference type="Gene3D" id="1.25.40.10">
    <property type="entry name" value="Tetratricopeptide repeat domain"/>
    <property type="match status" value="2"/>
</dbReference>
<dbReference type="Gene3D" id="3.40.50.300">
    <property type="entry name" value="P-loop containing nucleotide triphosphate hydrolases"/>
    <property type="match status" value="1"/>
</dbReference>
<protein>
    <submittedName>
        <fullName evidence="4">Transcriptional regulator</fullName>
    </submittedName>
</protein>
<evidence type="ECO:0000313" key="4">
    <source>
        <dbReference type="EMBL" id="NEU97118.1"/>
    </source>
</evidence>
<dbReference type="GO" id="GO:0000160">
    <property type="term" value="P:phosphorelay signal transduction system"/>
    <property type="evidence" value="ECO:0007669"/>
    <property type="project" value="InterPro"/>
</dbReference>
<dbReference type="InterPro" id="IPR027417">
    <property type="entry name" value="P-loop_NTPase"/>
</dbReference>
<comment type="caution">
    <text evidence="4">The sequence shown here is derived from an EMBL/GenBank/DDBJ whole genome shotgun (WGS) entry which is preliminary data.</text>
</comment>
<feature type="DNA-binding region" description="OmpR/PhoB-type" evidence="2">
    <location>
        <begin position="9"/>
        <end position="107"/>
    </location>
</feature>
<dbReference type="Gene3D" id="1.10.10.10">
    <property type="entry name" value="Winged helix-like DNA-binding domain superfamily/Winged helix DNA-binding domain"/>
    <property type="match status" value="1"/>
</dbReference>
<dbReference type="InterPro" id="IPR058852">
    <property type="entry name" value="HTH_77"/>
</dbReference>
<dbReference type="GO" id="GO:0006355">
    <property type="term" value="P:regulation of DNA-templated transcription"/>
    <property type="evidence" value="ECO:0007669"/>
    <property type="project" value="InterPro"/>
</dbReference>
<gene>
    <name evidence="4" type="ORF">FNJ47_15060</name>
</gene>
<dbReference type="SUPFAM" id="SSF52540">
    <property type="entry name" value="P-loop containing nucleoside triphosphate hydrolases"/>
    <property type="match status" value="1"/>
</dbReference>
<evidence type="ECO:0000256" key="2">
    <source>
        <dbReference type="PROSITE-ProRule" id="PRU01091"/>
    </source>
</evidence>
<name>A0A6P1BFA1_9BRAD</name>
<dbReference type="GO" id="GO:0003677">
    <property type="term" value="F:DNA binding"/>
    <property type="evidence" value="ECO:0007669"/>
    <property type="project" value="UniProtKB-UniRule"/>
</dbReference>
<evidence type="ECO:0000256" key="1">
    <source>
        <dbReference type="ARBA" id="ARBA00023125"/>
    </source>
</evidence>
<dbReference type="PANTHER" id="PTHR47691">
    <property type="entry name" value="REGULATOR-RELATED"/>
    <property type="match status" value="1"/>
</dbReference>
<dbReference type="InterPro" id="IPR011990">
    <property type="entry name" value="TPR-like_helical_dom_sf"/>
</dbReference>
<evidence type="ECO:0000313" key="5">
    <source>
        <dbReference type="Proteomes" id="UP000468531"/>
    </source>
</evidence>
<dbReference type="CDD" id="cd00383">
    <property type="entry name" value="trans_reg_C"/>
    <property type="match status" value="1"/>
</dbReference>
<dbReference type="RefSeq" id="WP_163154238.1">
    <property type="nucleotide sequence ID" value="NZ_VKHP01000050.1"/>
</dbReference>
<dbReference type="Pfam" id="PF00931">
    <property type="entry name" value="NB-ARC"/>
    <property type="match status" value="1"/>
</dbReference>
<accession>A0A6P1BFA1</accession>
<dbReference type="InterPro" id="IPR002182">
    <property type="entry name" value="NB-ARC"/>
</dbReference>
<dbReference type="InterPro" id="IPR016032">
    <property type="entry name" value="Sig_transdc_resp-reg_C-effctor"/>
</dbReference>
<keyword evidence="1 2" id="KW-0238">DNA-binding</keyword>
<dbReference type="PROSITE" id="PS51755">
    <property type="entry name" value="OMPR_PHOB"/>
    <property type="match status" value="1"/>
</dbReference>
<organism evidence="4 5">
    <name type="scientific">Bradyrhizobium uaiense</name>
    <dbReference type="NCBI Taxonomy" id="2594946"/>
    <lineage>
        <taxon>Bacteria</taxon>
        <taxon>Pseudomonadati</taxon>
        <taxon>Pseudomonadota</taxon>
        <taxon>Alphaproteobacteria</taxon>
        <taxon>Hyphomicrobiales</taxon>
        <taxon>Nitrobacteraceae</taxon>
        <taxon>Bradyrhizobium</taxon>
    </lineage>
</organism>
<dbReference type="SMART" id="SM00862">
    <property type="entry name" value="Trans_reg_C"/>
    <property type="match status" value="1"/>
</dbReference>
<dbReference type="InterPro" id="IPR036388">
    <property type="entry name" value="WH-like_DNA-bd_sf"/>
</dbReference>
<feature type="domain" description="OmpR/PhoB-type" evidence="3">
    <location>
        <begin position="9"/>
        <end position="107"/>
    </location>
</feature>
<dbReference type="Proteomes" id="UP000468531">
    <property type="component" value="Unassembled WGS sequence"/>
</dbReference>
<dbReference type="Pfam" id="PF00486">
    <property type="entry name" value="Trans_reg_C"/>
    <property type="match status" value="1"/>
</dbReference>